<dbReference type="Gene3D" id="3.40.50.300">
    <property type="entry name" value="P-loop containing nucleotide triphosphate hydrolases"/>
    <property type="match status" value="1"/>
</dbReference>
<dbReference type="OrthoDB" id="414243at2759"/>
<evidence type="ECO:0000259" key="7">
    <source>
        <dbReference type="Pfam" id="PF00931"/>
    </source>
</evidence>
<evidence type="ECO:0000259" key="8">
    <source>
        <dbReference type="Pfam" id="PF09949"/>
    </source>
</evidence>
<dbReference type="GO" id="GO:0043531">
    <property type="term" value="F:ADP binding"/>
    <property type="evidence" value="ECO:0007669"/>
    <property type="project" value="InterPro"/>
</dbReference>
<feature type="domain" description="NB-ARC" evidence="7">
    <location>
        <begin position="574"/>
        <end position="736"/>
    </location>
</feature>
<dbReference type="EMBL" id="CALLCH030000008">
    <property type="protein sequence ID" value="CAI4213338.1"/>
    <property type="molecule type" value="Genomic_DNA"/>
</dbReference>
<dbReference type="Pfam" id="PF09949">
    <property type="entry name" value="APP1_cat"/>
    <property type="match status" value="1"/>
</dbReference>
<feature type="domain" description="Phosphatidate phosphatase APP1 catalytic" evidence="8">
    <location>
        <begin position="194"/>
        <end position="271"/>
    </location>
</feature>
<dbReference type="Pfam" id="PF00931">
    <property type="entry name" value="NB-ARC"/>
    <property type="match status" value="1"/>
</dbReference>
<evidence type="ECO:0000256" key="4">
    <source>
        <dbReference type="ARBA" id="ARBA00022824"/>
    </source>
</evidence>
<dbReference type="InterPro" id="IPR019236">
    <property type="entry name" value="APP1_cat"/>
</dbReference>
<dbReference type="Gene3D" id="3.40.50.1820">
    <property type="entry name" value="alpha/beta hydrolase"/>
    <property type="match status" value="1"/>
</dbReference>
<dbReference type="AlphaFoldDB" id="A0A9P1GYS3"/>
<dbReference type="InterPro" id="IPR027417">
    <property type="entry name" value="P-loop_NTPase"/>
</dbReference>
<accession>A0A9P1GYS3</accession>
<dbReference type="SUPFAM" id="SSF53474">
    <property type="entry name" value="alpha/beta-Hydrolases"/>
    <property type="match status" value="1"/>
</dbReference>
<dbReference type="GO" id="GO:0005739">
    <property type="term" value="C:mitochondrion"/>
    <property type="evidence" value="ECO:0007669"/>
    <property type="project" value="UniProtKB-SubCell"/>
</dbReference>
<evidence type="ECO:0000256" key="3">
    <source>
        <dbReference type="ARBA" id="ARBA00004370"/>
    </source>
</evidence>
<keyword evidence="5" id="KW-0496">Mitochondrion</keyword>
<evidence type="ECO:0008006" key="11">
    <source>
        <dbReference type="Google" id="ProtNLM"/>
    </source>
</evidence>
<dbReference type="GO" id="GO:0008195">
    <property type="term" value="F:phosphatidate phosphatase activity"/>
    <property type="evidence" value="ECO:0007669"/>
    <property type="project" value="InterPro"/>
</dbReference>
<dbReference type="PANTHER" id="PTHR48182">
    <property type="entry name" value="PROTEIN SERAC1"/>
    <property type="match status" value="1"/>
</dbReference>
<sequence>MAPSNTARSDSWAAKASADEMQLKARKARHFEETEAALPLLKIASLPAQLLNVTNVLAYLGRRNPRAPARVKERLVDLVGVIARIIGLADEAQEFETLEERLLPFVWDLRPGRKLTAVHSDKRLALGPTGPNGIAGDVVKLPAGEAGALAKTHAAVPQGVTGMLSSWTYFAEPEGWSVVSDVDDTIKNSGINTTPGAILLREVSWRTVAGLLTALTMATEQYKAERLERIHSWFPKRKMIFVGDSTQSDPEAYGELYRSYPGWVKGILIRKATDISSVVLYHRSPAKTRATEQPQAEKAALFNLNEYQRILGSSRRDPPTTPTVDLILIHGLHGDAIKSWTNPETKAFWPRDFLPLDIPQARVFTFGYDADAVFGSTTANIVDHAKDLLSSLVDEREEEPEITRPIIFIAHSLGGIIAKQALFSASIERQYYCIKESTLGVVFFGTPHRGSDKLEYGKVLADVASKIMNAPRSALLQALKANSHTLLQLTTDFRHQLPQYHVVSFYETKPLRPLKDLIVARESALLNTLIKRIGRITKAQSAIQTSIQPASYNLPFSVPFPKNLDFVGRDVVLKDLQRILFHTPGLQHAAVFGLGGVGKTQVALRIAYWVKDNRPDHSVFWVSALSHAAFEQSYCGIMNEAGLQRDDAEDPKQTVRRHLNSDKAGPWFLIIDNVDDQDIAYTINNYLPHGESGRILFTTRAKTVAISLAGSNYINLLEMSSTESKSFFKSAIHQKELLENESGVDDLLQHLTHLPLAIRQASAYINENEIDPEKRR</sequence>
<proteinExistence type="predicted"/>
<organism evidence="9 10">
    <name type="scientific">Parascedosporium putredinis</name>
    <dbReference type="NCBI Taxonomy" id="1442378"/>
    <lineage>
        <taxon>Eukaryota</taxon>
        <taxon>Fungi</taxon>
        <taxon>Dikarya</taxon>
        <taxon>Ascomycota</taxon>
        <taxon>Pezizomycotina</taxon>
        <taxon>Sordariomycetes</taxon>
        <taxon>Hypocreomycetidae</taxon>
        <taxon>Microascales</taxon>
        <taxon>Microascaceae</taxon>
        <taxon>Parascedosporium</taxon>
    </lineage>
</organism>
<dbReference type="Proteomes" id="UP000838763">
    <property type="component" value="Unassembled WGS sequence"/>
</dbReference>
<dbReference type="PANTHER" id="PTHR48182:SF2">
    <property type="entry name" value="PROTEIN SERAC1"/>
    <property type="match status" value="1"/>
</dbReference>
<keyword evidence="4" id="KW-0256">Endoplasmic reticulum</keyword>
<dbReference type="GO" id="GO:0005783">
    <property type="term" value="C:endoplasmic reticulum"/>
    <property type="evidence" value="ECO:0007669"/>
    <property type="project" value="UniProtKB-SubCell"/>
</dbReference>
<dbReference type="SUPFAM" id="SSF52540">
    <property type="entry name" value="P-loop containing nucleoside triphosphate hydrolases"/>
    <property type="match status" value="1"/>
</dbReference>
<dbReference type="InterPro" id="IPR052374">
    <property type="entry name" value="SERAC1"/>
</dbReference>
<comment type="caution">
    <text evidence="9">The sequence shown here is derived from an EMBL/GenBank/DDBJ whole genome shotgun (WGS) entry which is preliminary data.</text>
</comment>
<name>A0A9P1GYS3_9PEZI</name>
<comment type="subcellular location">
    <subcellularLocation>
        <location evidence="2">Endoplasmic reticulum</location>
    </subcellularLocation>
    <subcellularLocation>
        <location evidence="3">Membrane</location>
    </subcellularLocation>
    <subcellularLocation>
        <location evidence="1">Mitochondrion</location>
    </subcellularLocation>
</comment>
<dbReference type="GO" id="GO:0016020">
    <property type="term" value="C:membrane"/>
    <property type="evidence" value="ECO:0007669"/>
    <property type="project" value="UniProtKB-SubCell"/>
</dbReference>
<protein>
    <recommendedName>
        <fullName evidence="11">NB-ARC domain-containing protein</fullName>
    </recommendedName>
</protein>
<evidence type="ECO:0000313" key="10">
    <source>
        <dbReference type="Proteomes" id="UP000838763"/>
    </source>
</evidence>
<evidence type="ECO:0000313" key="9">
    <source>
        <dbReference type="EMBL" id="CAI4213338.1"/>
    </source>
</evidence>
<keyword evidence="6" id="KW-0472">Membrane</keyword>
<dbReference type="InterPro" id="IPR002182">
    <property type="entry name" value="NB-ARC"/>
</dbReference>
<evidence type="ECO:0000256" key="5">
    <source>
        <dbReference type="ARBA" id="ARBA00023128"/>
    </source>
</evidence>
<keyword evidence="10" id="KW-1185">Reference proteome</keyword>
<reference evidence="9" key="1">
    <citation type="submission" date="2022-11" db="EMBL/GenBank/DDBJ databases">
        <authorList>
            <person name="Scott C."/>
            <person name="Bruce N."/>
        </authorList>
    </citation>
    <scope>NUCLEOTIDE SEQUENCE</scope>
</reference>
<gene>
    <name evidence="9" type="ORF">PPNO1_LOCUS3085</name>
</gene>
<dbReference type="InterPro" id="IPR029058">
    <property type="entry name" value="AB_hydrolase_fold"/>
</dbReference>
<evidence type="ECO:0000256" key="6">
    <source>
        <dbReference type="ARBA" id="ARBA00023136"/>
    </source>
</evidence>
<evidence type="ECO:0000256" key="2">
    <source>
        <dbReference type="ARBA" id="ARBA00004240"/>
    </source>
</evidence>
<evidence type="ECO:0000256" key="1">
    <source>
        <dbReference type="ARBA" id="ARBA00004173"/>
    </source>
</evidence>